<reference evidence="3 4" key="1">
    <citation type="submission" date="2022-09" db="EMBL/GenBank/DDBJ databases">
        <authorList>
            <person name="Palmer J.M."/>
        </authorList>
    </citation>
    <scope>NUCLEOTIDE SEQUENCE [LARGE SCALE GENOMIC DNA]</scope>
    <source>
        <strain evidence="3 4">DSM 7382</strain>
    </source>
</reference>
<sequence length="680" mass="77312">MYKRGTVVEKTTRPKEKTSDVPGSGTSHPDAKSTGTKATTNVKAAGDRYALLQRKVEDLERLYAEGKKTHAAEVDRLKSDLARTQKTNNEHAERTEKLKKQNELLDNRVQELKKSNDSSQAEIKDLRAKLRVSEHERNQLTSKQGDLNETKKALQALDSKRRDELRERDRKIAELDKSLASEKKKRELAESKLSGINTKASSELQATKDALKSLEAELHVAQAETRKAKDSLATLQAQTEDSEEELLAQLEQHRCMLSRVADEYGRLASSTISKAKYDKVRSENNLKQLRIIRLERKLANTEGQVTELAHFIRTTKDESTFLSQRLREAEYEALLYSSLLREARDEFPLPDHAVHEELASRRLEFEDIRLQSQQVINDDLASWADFHRLRTNLLLLHASSLIRHVDDRESQLRTQSDKVASFERQQNVLQDNFSKLQTEKETFSSQLAESATALAIAQGETFHLKKQLSEVQTSTKAELEKARNTVAQEKQVAQKLAVTAQEAQAAEAALMDEIEQLTVDLAEAERYQEAYANLIEEVDALIRRNALAEEETERVSKFNAEILGHTNPAQKIMYVDRIRRELFETKQKLLMTNRDRDAVISENEALLHELTMYKSVTVHPDDKPRTTITRVTRIPLGTHNTNVNAKSISSSKSTGLDDQYLPSLPEMDYSEGDMTIDELS</sequence>
<dbReference type="Proteomes" id="UP001385951">
    <property type="component" value="Unassembled WGS sequence"/>
</dbReference>
<feature type="compositionally biased region" description="Basic and acidic residues" evidence="2">
    <location>
        <begin position="1"/>
        <end position="19"/>
    </location>
</feature>
<dbReference type="EMBL" id="JASBNA010000004">
    <property type="protein sequence ID" value="KAK7692311.1"/>
    <property type="molecule type" value="Genomic_DNA"/>
</dbReference>
<feature type="compositionally biased region" description="Polar residues" evidence="2">
    <location>
        <begin position="33"/>
        <end position="42"/>
    </location>
</feature>
<feature type="compositionally biased region" description="Acidic residues" evidence="2">
    <location>
        <begin position="668"/>
        <end position="680"/>
    </location>
</feature>
<organism evidence="3 4">
    <name type="scientific">Cerrena zonata</name>
    <dbReference type="NCBI Taxonomy" id="2478898"/>
    <lineage>
        <taxon>Eukaryota</taxon>
        <taxon>Fungi</taxon>
        <taxon>Dikarya</taxon>
        <taxon>Basidiomycota</taxon>
        <taxon>Agaricomycotina</taxon>
        <taxon>Agaricomycetes</taxon>
        <taxon>Polyporales</taxon>
        <taxon>Cerrenaceae</taxon>
        <taxon>Cerrena</taxon>
    </lineage>
</organism>
<comment type="caution">
    <text evidence="3">The sequence shown here is derived from an EMBL/GenBank/DDBJ whole genome shotgun (WGS) entry which is preliminary data.</text>
</comment>
<name>A0AAW0GRX7_9APHY</name>
<accession>A0AAW0GRX7</accession>
<feature type="region of interest" description="Disordered" evidence="2">
    <location>
        <begin position="1"/>
        <end position="46"/>
    </location>
</feature>
<evidence type="ECO:0000256" key="2">
    <source>
        <dbReference type="SAM" id="MobiDB-lite"/>
    </source>
</evidence>
<evidence type="ECO:0000313" key="3">
    <source>
        <dbReference type="EMBL" id="KAK7692311.1"/>
    </source>
</evidence>
<keyword evidence="4" id="KW-1185">Reference proteome</keyword>
<gene>
    <name evidence="3" type="ORF">QCA50_003936</name>
</gene>
<evidence type="ECO:0000256" key="1">
    <source>
        <dbReference type="SAM" id="Coils"/>
    </source>
</evidence>
<evidence type="ECO:0000313" key="4">
    <source>
        <dbReference type="Proteomes" id="UP001385951"/>
    </source>
</evidence>
<dbReference type="AlphaFoldDB" id="A0AAW0GRX7"/>
<keyword evidence="1" id="KW-0175">Coiled coil</keyword>
<feature type="region of interest" description="Disordered" evidence="2">
    <location>
        <begin position="642"/>
        <end position="680"/>
    </location>
</feature>
<protein>
    <submittedName>
        <fullName evidence="3">Uncharacterized protein</fullName>
    </submittedName>
</protein>
<feature type="coiled-coil region" evidence="1">
    <location>
        <begin position="476"/>
        <end position="551"/>
    </location>
</feature>
<proteinExistence type="predicted"/>
<feature type="compositionally biased region" description="Polar residues" evidence="2">
    <location>
        <begin position="642"/>
        <end position="656"/>
    </location>
</feature>